<name>A0A212JHT8_9BACT</name>
<feature type="transmembrane region" description="Helical" evidence="1">
    <location>
        <begin position="28"/>
        <end position="45"/>
    </location>
</feature>
<keyword evidence="1" id="KW-1133">Transmembrane helix</keyword>
<organism evidence="2">
    <name type="scientific">uncultured Desulfovibrio sp</name>
    <dbReference type="NCBI Taxonomy" id="167968"/>
    <lineage>
        <taxon>Bacteria</taxon>
        <taxon>Pseudomonadati</taxon>
        <taxon>Thermodesulfobacteriota</taxon>
        <taxon>Desulfovibrionia</taxon>
        <taxon>Desulfovibrionales</taxon>
        <taxon>Desulfovibrionaceae</taxon>
        <taxon>Desulfovibrio</taxon>
        <taxon>environmental samples</taxon>
    </lineage>
</organism>
<protein>
    <submittedName>
        <fullName evidence="2">Uncharacterized protein</fullName>
    </submittedName>
</protein>
<reference evidence="2" key="1">
    <citation type="submission" date="2016-04" db="EMBL/GenBank/DDBJ databases">
        <authorList>
            <person name="Evans L.H."/>
            <person name="Alamgir A."/>
            <person name="Owens N."/>
            <person name="Weber N.D."/>
            <person name="Virtaneva K."/>
            <person name="Barbian K."/>
            <person name="Babar A."/>
            <person name="Rosenke K."/>
        </authorList>
    </citation>
    <scope>NUCLEOTIDE SEQUENCE</scope>
    <source>
        <strain evidence="2">92-2</strain>
    </source>
</reference>
<sequence length="56" mass="6816">MLHGLKYTIFNCIFFHNMYQIMSAQTKIYYFIWICNPYISLIVFLDNHGFKKRSDS</sequence>
<evidence type="ECO:0000313" key="2">
    <source>
        <dbReference type="EMBL" id="SBV99019.1"/>
    </source>
</evidence>
<dbReference type="EMBL" id="FLUP01000001">
    <property type="protein sequence ID" value="SBV99019.1"/>
    <property type="molecule type" value="Genomic_DNA"/>
</dbReference>
<proteinExistence type="predicted"/>
<evidence type="ECO:0000256" key="1">
    <source>
        <dbReference type="SAM" id="Phobius"/>
    </source>
</evidence>
<dbReference type="AlphaFoldDB" id="A0A212JHT8"/>
<keyword evidence="1" id="KW-0472">Membrane</keyword>
<keyword evidence="1" id="KW-0812">Transmembrane</keyword>
<gene>
    <name evidence="2" type="ORF">KM92DES2_11138</name>
</gene>
<accession>A0A212JHT8</accession>